<protein>
    <recommendedName>
        <fullName evidence="4">threonine-phosphate decarboxylase</fullName>
        <ecNumber evidence="4">4.1.1.81</ecNumber>
    </recommendedName>
    <alternativeName>
        <fullName evidence="8">L-threonine-O-3-phosphate decarboxylase</fullName>
    </alternativeName>
</protein>
<dbReference type="InterPro" id="IPR015424">
    <property type="entry name" value="PyrdxlP-dep_Trfase"/>
</dbReference>
<evidence type="ECO:0000256" key="9">
    <source>
        <dbReference type="ARBA" id="ARBA00048531"/>
    </source>
</evidence>
<dbReference type="InterPro" id="IPR004838">
    <property type="entry name" value="NHTrfase_class1_PyrdxlP-BS"/>
</dbReference>
<dbReference type="Proteomes" id="UP001230207">
    <property type="component" value="Unassembled WGS sequence"/>
</dbReference>
<dbReference type="PANTHER" id="PTHR42885:SF1">
    <property type="entry name" value="THREONINE-PHOSPHATE DECARBOXYLASE"/>
    <property type="match status" value="1"/>
</dbReference>
<evidence type="ECO:0000256" key="6">
    <source>
        <dbReference type="ARBA" id="ARBA00022898"/>
    </source>
</evidence>
<reference evidence="11 12" key="1">
    <citation type="submission" date="2023-07" db="EMBL/GenBank/DDBJ databases">
        <title>Genomic Encyclopedia of Type Strains, Phase IV (KMG-IV): sequencing the most valuable type-strain genomes for metagenomic binning, comparative biology and taxonomic classification.</title>
        <authorList>
            <person name="Goeker M."/>
        </authorList>
    </citation>
    <scope>NUCLEOTIDE SEQUENCE [LARGE SCALE GENOMIC DNA]</scope>
    <source>
        <strain evidence="11 12">DSM 1112</strain>
    </source>
</reference>
<dbReference type="PANTHER" id="PTHR42885">
    <property type="entry name" value="HISTIDINOL-PHOSPHATE AMINOTRANSFERASE-RELATED"/>
    <property type="match status" value="1"/>
</dbReference>
<evidence type="ECO:0000256" key="5">
    <source>
        <dbReference type="ARBA" id="ARBA00022573"/>
    </source>
</evidence>
<dbReference type="InterPro" id="IPR015422">
    <property type="entry name" value="PyrdxlP-dep_Trfase_small"/>
</dbReference>
<dbReference type="InterPro" id="IPR004839">
    <property type="entry name" value="Aminotransferase_I/II_large"/>
</dbReference>
<keyword evidence="12" id="KW-1185">Reference proteome</keyword>
<comment type="cofactor">
    <cofactor evidence="1">
        <name>pyridoxal 5'-phosphate</name>
        <dbReference type="ChEBI" id="CHEBI:597326"/>
    </cofactor>
</comment>
<dbReference type="PROSITE" id="PS00105">
    <property type="entry name" value="AA_TRANSFER_CLASS_1"/>
    <property type="match status" value="1"/>
</dbReference>
<dbReference type="Gene3D" id="3.40.640.10">
    <property type="entry name" value="Type I PLP-dependent aspartate aminotransferase-like (Major domain)"/>
    <property type="match status" value="1"/>
</dbReference>
<accession>A0ABU0BQZ4</accession>
<evidence type="ECO:0000256" key="7">
    <source>
        <dbReference type="ARBA" id="ARBA00023239"/>
    </source>
</evidence>
<evidence type="ECO:0000256" key="2">
    <source>
        <dbReference type="ARBA" id="ARBA00003444"/>
    </source>
</evidence>
<dbReference type="NCBIfam" id="TIGR01140">
    <property type="entry name" value="L_thr_O3P_dcar"/>
    <property type="match status" value="1"/>
</dbReference>
<comment type="function">
    <text evidence="2">Decarboxylates L-threonine-O-3-phosphate to yield (R)-1-amino-2-propanol O-2-phosphate, the precursor for the linkage between the nucleotide loop and the corrin ring in cobalamin.</text>
</comment>
<keyword evidence="6" id="KW-0663">Pyridoxal phosphate</keyword>
<dbReference type="RefSeq" id="WP_307230631.1">
    <property type="nucleotide sequence ID" value="NZ_JAUSVF010000001.1"/>
</dbReference>
<sequence length="342" mass="36361">MSTAPIVHGGGIAEAAARFGGRVEDWLDLSTGINPNPVGLPDIPMNAWHGLPDRHLTEAATGAARHYYRSVVTPLAVPGTQSVIQLLPRLLSAGRRAAIFGPTYGEYGRVLRAAGYPVDEIVDCAGISPEHALVIVVNPNNPTGRMFDADVLLSILLRVEGHDGMLLVDEAFGDTQPEASVASMVDPAGRLVVLRSFGKFFGLAGLRLGFVIAPDAVTVSFREWLGPWAVSGPALVIAADLMGRETTTIAAAIAERKQRLDDILLAAGLPIVGGTPLFTLVDHPRAGSLHTALCQSRILTRRFDYAPTWLRIGLSPDVKGDVRLAHALHEFAWAPHVGASGH</sequence>
<comment type="pathway">
    <text evidence="3">Cofactor biosynthesis; adenosylcobalamin biosynthesis.</text>
</comment>
<dbReference type="EMBL" id="JAUSVF010000001">
    <property type="protein sequence ID" value="MDQ0320673.1"/>
    <property type="molecule type" value="Genomic_DNA"/>
</dbReference>
<dbReference type="SUPFAM" id="SSF53383">
    <property type="entry name" value="PLP-dependent transferases"/>
    <property type="match status" value="1"/>
</dbReference>
<keyword evidence="7" id="KW-0456">Lyase</keyword>
<dbReference type="CDD" id="cd00609">
    <property type="entry name" value="AAT_like"/>
    <property type="match status" value="1"/>
</dbReference>
<gene>
    <name evidence="11" type="ORF">QO002_002811</name>
</gene>
<evidence type="ECO:0000313" key="12">
    <source>
        <dbReference type="Proteomes" id="UP001230207"/>
    </source>
</evidence>
<dbReference type="Gene3D" id="3.90.1150.10">
    <property type="entry name" value="Aspartate Aminotransferase, domain 1"/>
    <property type="match status" value="1"/>
</dbReference>
<evidence type="ECO:0000256" key="1">
    <source>
        <dbReference type="ARBA" id="ARBA00001933"/>
    </source>
</evidence>
<keyword evidence="5" id="KW-0169">Cobalamin biosynthesis</keyword>
<proteinExistence type="predicted"/>
<evidence type="ECO:0000256" key="3">
    <source>
        <dbReference type="ARBA" id="ARBA00004953"/>
    </source>
</evidence>
<dbReference type="InterPro" id="IPR015421">
    <property type="entry name" value="PyrdxlP-dep_Trfase_major"/>
</dbReference>
<evidence type="ECO:0000313" key="11">
    <source>
        <dbReference type="EMBL" id="MDQ0320673.1"/>
    </source>
</evidence>
<dbReference type="Pfam" id="PF00155">
    <property type="entry name" value="Aminotran_1_2"/>
    <property type="match status" value="1"/>
</dbReference>
<feature type="domain" description="Aminotransferase class I/classII large" evidence="10">
    <location>
        <begin position="46"/>
        <end position="315"/>
    </location>
</feature>
<name>A0ABU0BQZ4_9HYPH</name>
<evidence type="ECO:0000259" key="10">
    <source>
        <dbReference type="Pfam" id="PF00155"/>
    </source>
</evidence>
<evidence type="ECO:0000256" key="4">
    <source>
        <dbReference type="ARBA" id="ARBA00012285"/>
    </source>
</evidence>
<organism evidence="11 12">
    <name type="scientific">Pararhizobium capsulatum DSM 1112</name>
    <dbReference type="NCBI Taxonomy" id="1121113"/>
    <lineage>
        <taxon>Bacteria</taxon>
        <taxon>Pseudomonadati</taxon>
        <taxon>Pseudomonadota</taxon>
        <taxon>Alphaproteobacteria</taxon>
        <taxon>Hyphomicrobiales</taxon>
        <taxon>Rhizobiaceae</taxon>
        <taxon>Rhizobium/Agrobacterium group</taxon>
        <taxon>Pararhizobium</taxon>
    </lineage>
</organism>
<comment type="caution">
    <text evidence="11">The sequence shown here is derived from an EMBL/GenBank/DDBJ whole genome shotgun (WGS) entry which is preliminary data.</text>
</comment>
<evidence type="ECO:0000256" key="8">
    <source>
        <dbReference type="ARBA" id="ARBA00029996"/>
    </source>
</evidence>
<dbReference type="InterPro" id="IPR005860">
    <property type="entry name" value="CobD"/>
</dbReference>
<dbReference type="EC" id="4.1.1.81" evidence="4"/>
<comment type="catalytic activity">
    <reaction evidence="9">
        <text>O-phospho-L-threonine + H(+) = (R)-1-aminopropan-2-yl phosphate + CO2</text>
        <dbReference type="Rhea" id="RHEA:11492"/>
        <dbReference type="ChEBI" id="CHEBI:15378"/>
        <dbReference type="ChEBI" id="CHEBI:16526"/>
        <dbReference type="ChEBI" id="CHEBI:58563"/>
        <dbReference type="ChEBI" id="CHEBI:58675"/>
        <dbReference type="EC" id="4.1.1.81"/>
    </reaction>
</comment>